<dbReference type="EMBL" id="CAJVPQ010000742">
    <property type="protein sequence ID" value="CAG8507072.1"/>
    <property type="molecule type" value="Genomic_DNA"/>
</dbReference>
<comment type="caution">
    <text evidence="1">The sequence shown here is derived from an EMBL/GenBank/DDBJ whole genome shotgun (WGS) entry which is preliminary data.</text>
</comment>
<evidence type="ECO:0000313" key="2">
    <source>
        <dbReference type="Proteomes" id="UP000789570"/>
    </source>
</evidence>
<sequence>MSFEKGDDEIRAYFEDTRPAKLSYNNFLYKNKTLIIEQSDKTPDGRNDLCDAPVRDVGTPAGDVPDDFEGASASDVLVIIHGVWGDLKNEKASRNLWVQIENMQSSRLIEVKRKVDLRSVDIFDKSTTSQGDEIMKLYDGDNPKKKLKITAEDFQSNSNDTDFFDDLYIDNENKEAPTEKSSTDIQYPPIESEEEMEEIQYLITKMENMNHRLFEYHIVNLSEKNLANPVNKVFSIDDKEKMKKYWEEIEPSAEEKRNTARQSKWEKTIKPLINKYALAIEVRLESIFDDDAQQSSTKVIFDSPFEDEFDFKKHYELLWMQDIYQRFILLFASSFNILRDANTLEIAYRDSFVNPIIPKVFDDMSDKISGEIESILRKQHQNQTNGLKPCVSLGSKHDGILKIYMNASKLRLGFWKWWEMQCKWNLLDTVQIWKNCSKVCDFQIFLSRRIYAVKLIEFVIFVVMQISIFYQRQHHLERNATAEQLLCLQSFGILVYQREITIYAMHCVKGGLYVVDIITNFTIPDNKDQVYVIDEILEKVYFFKLQEISRKAQKHSLSDENPLKASPSRRR</sequence>
<name>A0A9N8ZSW9_9GLOM</name>
<dbReference type="OrthoDB" id="2443382at2759"/>
<dbReference type="Proteomes" id="UP000789570">
    <property type="component" value="Unassembled WGS sequence"/>
</dbReference>
<organism evidence="1 2">
    <name type="scientific">Funneliformis caledonium</name>
    <dbReference type="NCBI Taxonomy" id="1117310"/>
    <lineage>
        <taxon>Eukaryota</taxon>
        <taxon>Fungi</taxon>
        <taxon>Fungi incertae sedis</taxon>
        <taxon>Mucoromycota</taxon>
        <taxon>Glomeromycotina</taxon>
        <taxon>Glomeromycetes</taxon>
        <taxon>Glomerales</taxon>
        <taxon>Glomeraceae</taxon>
        <taxon>Funneliformis</taxon>
    </lineage>
</organism>
<reference evidence="1" key="1">
    <citation type="submission" date="2021-06" db="EMBL/GenBank/DDBJ databases">
        <authorList>
            <person name="Kallberg Y."/>
            <person name="Tangrot J."/>
            <person name="Rosling A."/>
        </authorList>
    </citation>
    <scope>NUCLEOTIDE SEQUENCE</scope>
    <source>
        <strain evidence="1">UK204</strain>
    </source>
</reference>
<keyword evidence="2" id="KW-1185">Reference proteome</keyword>
<dbReference type="AlphaFoldDB" id="A0A9N8ZSW9"/>
<gene>
    <name evidence="1" type="ORF">FCALED_LOCUS4001</name>
</gene>
<protein>
    <submittedName>
        <fullName evidence="1">11365_t:CDS:1</fullName>
    </submittedName>
</protein>
<evidence type="ECO:0000313" key="1">
    <source>
        <dbReference type="EMBL" id="CAG8507072.1"/>
    </source>
</evidence>
<accession>A0A9N8ZSW9</accession>
<proteinExistence type="predicted"/>